<proteinExistence type="predicted"/>
<keyword evidence="1" id="KW-0762">Sugar transport</keyword>
<dbReference type="EMBL" id="JACHXX010000019">
    <property type="protein sequence ID" value="MBB3166571.1"/>
    <property type="molecule type" value="Genomic_DNA"/>
</dbReference>
<keyword evidence="2" id="KW-1185">Reference proteome</keyword>
<gene>
    <name evidence="1" type="ORF">FHS25_007089</name>
</gene>
<comment type="caution">
    <text evidence="1">The sequence shown here is derived from an EMBL/GenBank/DDBJ whole genome shotgun (WGS) entry which is preliminary data.</text>
</comment>
<dbReference type="SUPFAM" id="SSF53822">
    <property type="entry name" value="Periplasmic binding protein-like I"/>
    <property type="match status" value="1"/>
</dbReference>
<protein>
    <submittedName>
        <fullName evidence="1">ABC-type sugar transport system substrate-binding protein</fullName>
    </submittedName>
</protein>
<evidence type="ECO:0000313" key="1">
    <source>
        <dbReference type="EMBL" id="MBB3166571.1"/>
    </source>
</evidence>
<accession>A0ABR6GK22</accession>
<sequence>MFQDAAGQGKASFDAALTPAKGEKVEKKGYIPFQLITPANVNDLVN</sequence>
<name>A0ABR6GK22_9HYPH</name>
<dbReference type="InterPro" id="IPR028082">
    <property type="entry name" value="Peripla_BP_I"/>
</dbReference>
<organism evidence="1 2">
    <name type="scientific">Rhizobium laguerreae</name>
    <dbReference type="NCBI Taxonomy" id="1076926"/>
    <lineage>
        <taxon>Bacteria</taxon>
        <taxon>Pseudomonadati</taxon>
        <taxon>Pseudomonadota</taxon>
        <taxon>Alphaproteobacteria</taxon>
        <taxon>Hyphomicrobiales</taxon>
        <taxon>Rhizobiaceae</taxon>
        <taxon>Rhizobium/Agrobacterium group</taxon>
        <taxon>Rhizobium</taxon>
    </lineage>
</organism>
<evidence type="ECO:0000313" key="2">
    <source>
        <dbReference type="Proteomes" id="UP000542811"/>
    </source>
</evidence>
<reference evidence="1 2" key="1">
    <citation type="submission" date="2020-08" db="EMBL/GenBank/DDBJ databases">
        <title>Genomic Encyclopedia of Type Strains, Phase III (KMG-III): the genomes of soil and plant-associated and newly described type strains.</title>
        <authorList>
            <person name="Whitman W."/>
        </authorList>
    </citation>
    <scope>NUCLEOTIDE SEQUENCE [LARGE SCALE GENOMIC DNA]</scope>
    <source>
        <strain evidence="1 2">CECT 8280</strain>
    </source>
</reference>
<keyword evidence="1" id="KW-0813">Transport</keyword>
<dbReference type="Proteomes" id="UP000542811">
    <property type="component" value="Unassembled WGS sequence"/>
</dbReference>
<dbReference type="Gene3D" id="3.40.50.2300">
    <property type="match status" value="1"/>
</dbReference>